<dbReference type="Pfam" id="PF00929">
    <property type="entry name" value="RNase_T"/>
    <property type="match status" value="1"/>
</dbReference>
<comment type="subunit">
    <text evidence="2">DNA polymerase III contains a core (composed of alpha, epsilon and theta chains) that associates with a tau subunit. This core dimerizes to form the POLIII' complex. PolIII' associates with the gamma complex (composed of gamma, delta, delta', psi and chi chains) and with the beta chain to form the complete DNA polymerase III complex.</text>
</comment>
<dbReference type="AlphaFoldDB" id="A0A363CYK1"/>
<name>A0A363CYK1_9BACT</name>
<feature type="domain" description="Exonuclease" evidence="3">
    <location>
        <begin position="81"/>
        <end position="246"/>
    </location>
</feature>
<reference evidence="4 5" key="1">
    <citation type="submission" date="2017-02" db="EMBL/GenBank/DDBJ databases">
        <title>Arcobacter caeni sp. nov, a new Arcobacter species isolated from reclaimed water.</title>
        <authorList>
            <person name="Figueras M.J."/>
            <person name="Perez-Cataluna A."/>
            <person name="Salas-Masso N."/>
        </authorList>
    </citation>
    <scope>NUCLEOTIDE SEQUENCE [LARGE SCALE GENOMIC DNA]</scope>
    <source>
        <strain evidence="4 5">RW17-10</strain>
    </source>
</reference>
<comment type="function">
    <text evidence="1">DNA polymerase III is a complex, multichain enzyme responsible for most of the replicative synthesis in bacteria. The epsilon subunit contain the editing function and is a proofreading 3'-5' exonuclease.</text>
</comment>
<sequence length="276" mass="31974">MKSNRRIIPKPQFKLQNILQRLLKEPILYTEFLDLLKEATDSLYETPELEFELLLSNGLPLEFDGDFVYLKTTKTPIEEQIFCIVDIETNGGSARNGYQIIELGAVKYKNGEIIGKFESLVHAREIPPYVQEVTKINLKMLEDAPRLEKVLKEFKIFLEDDVFIAHDIKFDYTFISDSFEKFHLGKLLNRKICSIDLAKRTIESEKYGLSFLKEVLNIQVDNHHRAYYDALTTAIVFEKSLLNIDSSKIKTVEDLIAFSKSDSIINNQKKEIKKNV</sequence>
<dbReference type="CDD" id="cd06127">
    <property type="entry name" value="DEDDh"/>
    <property type="match status" value="1"/>
</dbReference>
<evidence type="ECO:0000259" key="3">
    <source>
        <dbReference type="SMART" id="SM00479"/>
    </source>
</evidence>
<dbReference type="InterPro" id="IPR036397">
    <property type="entry name" value="RNaseH_sf"/>
</dbReference>
<proteinExistence type="predicted"/>
<dbReference type="GO" id="GO:0003887">
    <property type="term" value="F:DNA-directed DNA polymerase activity"/>
    <property type="evidence" value="ECO:0007669"/>
    <property type="project" value="InterPro"/>
</dbReference>
<comment type="caution">
    <text evidence="4">The sequence shown here is derived from an EMBL/GenBank/DDBJ whole genome shotgun (WGS) entry which is preliminary data.</text>
</comment>
<dbReference type="SUPFAM" id="SSF53098">
    <property type="entry name" value="Ribonuclease H-like"/>
    <property type="match status" value="1"/>
</dbReference>
<evidence type="ECO:0000313" key="5">
    <source>
        <dbReference type="Proteomes" id="UP000251135"/>
    </source>
</evidence>
<dbReference type="OrthoDB" id="9804290at2"/>
<dbReference type="GO" id="GO:0008408">
    <property type="term" value="F:3'-5' exonuclease activity"/>
    <property type="evidence" value="ECO:0007669"/>
    <property type="project" value="TreeGrafter"/>
</dbReference>
<dbReference type="GO" id="GO:0005829">
    <property type="term" value="C:cytosol"/>
    <property type="evidence" value="ECO:0007669"/>
    <property type="project" value="TreeGrafter"/>
</dbReference>
<dbReference type="InterPro" id="IPR006054">
    <property type="entry name" value="DnaQ"/>
</dbReference>
<dbReference type="Gene3D" id="3.30.420.10">
    <property type="entry name" value="Ribonuclease H-like superfamily/Ribonuclease H"/>
    <property type="match status" value="1"/>
</dbReference>
<dbReference type="SMART" id="SM00479">
    <property type="entry name" value="EXOIII"/>
    <property type="match status" value="1"/>
</dbReference>
<accession>A0A363CYK1</accession>
<evidence type="ECO:0000256" key="1">
    <source>
        <dbReference type="ARBA" id="ARBA00025483"/>
    </source>
</evidence>
<organism evidence="4 5">
    <name type="scientific">Arcobacter caeni</name>
    <dbReference type="NCBI Taxonomy" id="1912877"/>
    <lineage>
        <taxon>Bacteria</taxon>
        <taxon>Pseudomonadati</taxon>
        <taxon>Campylobacterota</taxon>
        <taxon>Epsilonproteobacteria</taxon>
        <taxon>Campylobacterales</taxon>
        <taxon>Arcobacteraceae</taxon>
        <taxon>Arcobacter</taxon>
    </lineage>
</organism>
<dbReference type="NCBIfam" id="TIGR00573">
    <property type="entry name" value="dnaq"/>
    <property type="match status" value="1"/>
</dbReference>
<dbReference type="GO" id="GO:0045004">
    <property type="term" value="P:DNA replication proofreading"/>
    <property type="evidence" value="ECO:0007669"/>
    <property type="project" value="TreeGrafter"/>
</dbReference>
<gene>
    <name evidence="4" type="ORF">B0174_08520</name>
</gene>
<dbReference type="GO" id="GO:0003677">
    <property type="term" value="F:DNA binding"/>
    <property type="evidence" value="ECO:0007669"/>
    <property type="project" value="InterPro"/>
</dbReference>
<dbReference type="Proteomes" id="UP000251135">
    <property type="component" value="Unassembled WGS sequence"/>
</dbReference>
<dbReference type="FunFam" id="3.30.420.10:FF:000045">
    <property type="entry name" value="3'-5' exonuclease DinG"/>
    <property type="match status" value="1"/>
</dbReference>
<evidence type="ECO:0000256" key="2">
    <source>
        <dbReference type="ARBA" id="ARBA00026073"/>
    </source>
</evidence>
<dbReference type="NCBIfam" id="NF006316">
    <property type="entry name" value="PRK08517.1"/>
    <property type="match status" value="1"/>
</dbReference>
<evidence type="ECO:0000313" key="4">
    <source>
        <dbReference type="EMBL" id="PUE63887.1"/>
    </source>
</evidence>
<dbReference type="InterPro" id="IPR013520">
    <property type="entry name" value="Ribonucl_H"/>
</dbReference>
<dbReference type="PANTHER" id="PTHR30231:SF41">
    <property type="entry name" value="DNA POLYMERASE III SUBUNIT EPSILON"/>
    <property type="match status" value="1"/>
</dbReference>
<dbReference type="EMBL" id="MUXE01000012">
    <property type="protein sequence ID" value="PUE63887.1"/>
    <property type="molecule type" value="Genomic_DNA"/>
</dbReference>
<dbReference type="RefSeq" id="WP_108559685.1">
    <property type="nucleotide sequence ID" value="NZ_MUXE01000012.1"/>
</dbReference>
<dbReference type="InterPro" id="IPR012337">
    <property type="entry name" value="RNaseH-like_sf"/>
</dbReference>
<keyword evidence="5" id="KW-1185">Reference proteome</keyword>
<dbReference type="PANTHER" id="PTHR30231">
    <property type="entry name" value="DNA POLYMERASE III SUBUNIT EPSILON"/>
    <property type="match status" value="1"/>
</dbReference>
<protein>
    <submittedName>
        <fullName evidence="4">DNA polymerase III subunit epsilon</fullName>
    </submittedName>
</protein>